<accession>K3X439</accession>
<dbReference type="Pfam" id="PF23414">
    <property type="entry name" value="Beta-prop_EML_2"/>
    <property type="match status" value="1"/>
</dbReference>
<dbReference type="OMA" id="SICIHEW"/>
<keyword evidence="1 3" id="KW-0853">WD repeat</keyword>
<name>K3X439_GLOUD</name>
<dbReference type="PROSITE" id="PS00678">
    <property type="entry name" value="WD_REPEATS_1"/>
    <property type="match status" value="1"/>
</dbReference>
<dbReference type="InterPro" id="IPR019775">
    <property type="entry name" value="WD40_repeat_CS"/>
</dbReference>
<dbReference type="Proteomes" id="UP000019132">
    <property type="component" value="Unassembled WGS sequence"/>
</dbReference>
<dbReference type="SMART" id="SM00320">
    <property type="entry name" value="WD40"/>
    <property type="match status" value="7"/>
</dbReference>
<evidence type="ECO:0000313" key="6">
    <source>
        <dbReference type="EnsemblProtists" id="PYU1_T011988"/>
    </source>
</evidence>
<dbReference type="PANTHER" id="PTHR13720:SF33">
    <property type="entry name" value="HELP DOMAIN-CONTAINING PROTEIN"/>
    <property type="match status" value="1"/>
</dbReference>
<dbReference type="SUPFAM" id="SSF50978">
    <property type="entry name" value="WD40 repeat-like"/>
    <property type="match status" value="1"/>
</dbReference>
<dbReference type="InterPro" id="IPR055442">
    <property type="entry name" value="Beta-prop_EML-like_2nd"/>
</dbReference>
<sequence length="837" mass="92020">MEKRVDGLQLILATQQKQQMYERALVRFPQCRSNVLAPSIYDGISDAAGSTQIPAPQSILELDFVYGMHTSTSGPDPSSLSSNSNCSNGNNIFYLSTGEVLWFTATLVVLYTKESNTQRYFREHTNEVTSVGVHPNQYIVASGQAGRQTHLLVWNAKDEPLGKRFTCLPGHSVAVRAISFSHDGKLIASLGGDMYNTICVHDWKEQSLLVTARGHSFRVHTVAFNPFQAYGRPETRRAKKPGQALNDDDVCYTLVSCGVRHIRFWTLTKTKYVAPTNEASEDFAFHGSAFGSPARLRPPTPHAKMWKLEGNVPSFHGRLDVQDFTCLTFVDDSPPVYIYDDQAKELVATNYNDHTLGRIIAGTAKGDLCVFYQPRRSPEPPTDAAPGTMNATKQDGTAASGANEAEPAKWWEIPDEYTDAEINALVLERIEFEPTARLVEVVPHDQETGNRFKLTKQTQAEIDGITKRLTLKPNSAVLHARLSELRYGGPVAHNDAATQRSVRVPGVNTLGVFTPLTTGTFSEGSHQLMPVDQDTLVFQLPTTVPGENNSGITAKPTSLQWKDDGKFALVGTSSNCLWEINITTGEWKLVFEARSGAVVACSCHPGKEEVVTVSLDGYVCIWDLKRHCCKRRMHLGSHTSNSVRAACMDFQPFGDELAIGMTNGELAIIGYHELKLMVKKTIKPHAGSSSTVELHSGVFSGQGGPGGGTSISQLKYCPKGNFLAVGAKDTFVYLYDIGNNYKRMHVCEGHSSAITQLTWSAEGDLLQSNASDGELLYWSISHSKTNTKQITDAFLVRDAQWVKWTCAFGWPTPGIWSEDTTSLVDIAAVTEVEQQQP</sequence>
<dbReference type="Pfam" id="PF00400">
    <property type="entry name" value="WD40"/>
    <property type="match status" value="2"/>
</dbReference>
<reference evidence="7" key="1">
    <citation type="journal article" date="2010" name="Genome Biol.">
        <title>Genome sequence of the necrotrophic plant pathogen Pythium ultimum reveals original pathogenicity mechanisms and effector repertoire.</title>
        <authorList>
            <person name="Levesque C.A."/>
            <person name="Brouwer H."/>
            <person name="Cano L."/>
            <person name="Hamilton J.P."/>
            <person name="Holt C."/>
            <person name="Huitema E."/>
            <person name="Raffaele S."/>
            <person name="Robideau G.P."/>
            <person name="Thines M."/>
            <person name="Win J."/>
            <person name="Zerillo M.M."/>
            <person name="Beakes G.W."/>
            <person name="Boore J.L."/>
            <person name="Busam D."/>
            <person name="Dumas B."/>
            <person name="Ferriera S."/>
            <person name="Fuerstenberg S.I."/>
            <person name="Gachon C.M."/>
            <person name="Gaulin E."/>
            <person name="Govers F."/>
            <person name="Grenville-Briggs L."/>
            <person name="Horner N."/>
            <person name="Hostetler J."/>
            <person name="Jiang R.H."/>
            <person name="Johnson J."/>
            <person name="Krajaejun T."/>
            <person name="Lin H."/>
            <person name="Meijer H.J."/>
            <person name="Moore B."/>
            <person name="Morris P."/>
            <person name="Phuntmart V."/>
            <person name="Puiu D."/>
            <person name="Shetty J."/>
            <person name="Stajich J.E."/>
            <person name="Tripathy S."/>
            <person name="Wawra S."/>
            <person name="van West P."/>
            <person name="Whitty B.R."/>
            <person name="Coutinho P.M."/>
            <person name="Henrissat B."/>
            <person name="Martin F."/>
            <person name="Thomas P.D."/>
            <person name="Tyler B.M."/>
            <person name="De Vries R.P."/>
            <person name="Kamoun S."/>
            <person name="Yandell M."/>
            <person name="Tisserat N."/>
            <person name="Buell C.R."/>
        </authorList>
    </citation>
    <scope>NUCLEOTIDE SEQUENCE</scope>
    <source>
        <strain evidence="7">DAOM:BR144</strain>
    </source>
</reference>
<dbReference type="EnsemblProtists" id="PYU1_T011988">
    <property type="protein sequence ID" value="PYU1_T011988"/>
    <property type="gene ID" value="PYU1_G011962"/>
</dbReference>
<dbReference type="eggNOG" id="KOG2106">
    <property type="taxonomic scope" value="Eukaryota"/>
</dbReference>
<evidence type="ECO:0000256" key="1">
    <source>
        <dbReference type="ARBA" id="ARBA00022574"/>
    </source>
</evidence>
<evidence type="ECO:0000313" key="7">
    <source>
        <dbReference type="Proteomes" id="UP000019132"/>
    </source>
</evidence>
<dbReference type="EMBL" id="GL376621">
    <property type="status" value="NOT_ANNOTATED_CDS"/>
    <property type="molecule type" value="Genomic_DNA"/>
</dbReference>
<dbReference type="HOGENOM" id="CLU_007374_0_0_1"/>
<evidence type="ECO:0000256" key="2">
    <source>
        <dbReference type="ARBA" id="ARBA00022737"/>
    </source>
</evidence>
<protein>
    <recommendedName>
        <fullName evidence="5">EML-like second beta-propeller domain-containing protein</fullName>
    </recommendedName>
</protein>
<organism evidence="6 7">
    <name type="scientific">Globisporangium ultimum (strain ATCC 200006 / CBS 805.95 / DAOM BR144)</name>
    <name type="common">Pythium ultimum</name>
    <dbReference type="NCBI Taxonomy" id="431595"/>
    <lineage>
        <taxon>Eukaryota</taxon>
        <taxon>Sar</taxon>
        <taxon>Stramenopiles</taxon>
        <taxon>Oomycota</taxon>
        <taxon>Peronosporomycetes</taxon>
        <taxon>Pythiales</taxon>
        <taxon>Pythiaceae</taxon>
        <taxon>Globisporangium</taxon>
    </lineage>
</organism>
<reference evidence="6" key="3">
    <citation type="submission" date="2015-02" db="UniProtKB">
        <authorList>
            <consortium name="EnsemblProtists"/>
        </authorList>
    </citation>
    <scope>IDENTIFICATION</scope>
    <source>
        <strain evidence="6">DAOM BR144</strain>
    </source>
</reference>
<keyword evidence="2" id="KW-0677">Repeat</keyword>
<keyword evidence="7" id="KW-1185">Reference proteome</keyword>
<dbReference type="InParanoid" id="K3X439"/>
<dbReference type="PROSITE" id="PS50294">
    <property type="entry name" value="WD_REPEATS_REGION"/>
    <property type="match status" value="1"/>
</dbReference>
<dbReference type="InterPro" id="IPR001680">
    <property type="entry name" value="WD40_rpt"/>
</dbReference>
<dbReference type="InterPro" id="IPR015943">
    <property type="entry name" value="WD40/YVTN_repeat-like_dom_sf"/>
</dbReference>
<feature type="region of interest" description="Disordered" evidence="4">
    <location>
        <begin position="376"/>
        <end position="405"/>
    </location>
</feature>
<dbReference type="Gene3D" id="2.130.10.10">
    <property type="entry name" value="YVTN repeat-like/Quinoprotein amine dehydrogenase"/>
    <property type="match status" value="2"/>
</dbReference>
<dbReference type="VEuPathDB" id="FungiDB:PYU1_G011962"/>
<dbReference type="GO" id="GO:0008017">
    <property type="term" value="F:microtubule binding"/>
    <property type="evidence" value="ECO:0007669"/>
    <property type="project" value="TreeGrafter"/>
</dbReference>
<evidence type="ECO:0000256" key="4">
    <source>
        <dbReference type="SAM" id="MobiDB-lite"/>
    </source>
</evidence>
<dbReference type="PROSITE" id="PS50082">
    <property type="entry name" value="WD_REPEATS_2"/>
    <property type="match status" value="1"/>
</dbReference>
<dbReference type="STRING" id="431595.K3X439"/>
<evidence type="ECO:0000256" key="3">
    <source>
        <dbReference type="PROSITE-ProRule" id="PRU00221"/>
    </source>
</evidence>
<dbReference type="InterPro" id="IPR050630">
    <property type="entry name" value="WD_repeat_EMAP"/>
</dbReference>
<feature type="domain" description="EML-like second beta-propeller" evidence="5">
    <location>
        <begin position="600"/>
        <end position="831"/>
    </location>
</feature>
<evidence type="ECO:0000259" key="5">
    <source>
        <dbReference type="Pfam" id="PF23414"/>
    </source>
</evidence>
<dbReference type="InterPro" id="IPR036322">
    <property type="entry name" value="WD40_repeat_dom_sf"/>
</dbReference>
<reference evidence="7" key="2">
    <citation type="submission" date="2010-04" db="EMBL/GenBank/DDBJ databases">
        <authorList>
            <person name="Buell R."/>
            <person name="Hamilton J."/>
            <person name="Hostetler J."/>
        </authorList>
    </citation>
    <scope>NUCLEOTIDE SEQUENCE [LARGE SCALE GENOMIC DNA]</scope>
    <source>
        <strain evidence="7">DAOM:BR144</strain>
    </source>
</reference>
<dbReference type="PANTHER" id="PTHR13720">
    <property type="entry name" value="WD-40 REPEAT PROTEIN"/>
    <property type="match status" value="1"/>
</dbReference>
<proteinExistence type="predicted"/>
<dbReference type="GO" id="GO:0005929">
    <property type="term" value="C:cilium"/>
    <property type="evidence" value="ECO:0007669"/>
    <property type="project" value="UniProtKB-ARBA"/>
</dbReference>
<feature type="repeat" description="WD" evidence="3">
    <location>
        <begin position="747"/>
        <end position="788"/>
    </location>
</feature>
<dbReference type="AlphaFoldDB" id="K3X439"/>